<keyword evidence="3" id="KW-1185">Reference proteome</keyword>
<dbReference type="Pfam" id="PF07076">
    <property type="entry name" value="DUF1344"/>
    <property type="match status" value="1"/>
</dbReference>
<feature type="chain" id="PRO_5009856954" description="DUF1344 domain-containing protein" evidence="1">
    <location>
        <begin position="23"/>
        <end position="86"/>
    </location>
</feature>
<dbReference type="InterPro" id="IPR009780">
    <property type="entry name" value="DUF1344"/>
</dbReference>
<name>A0A1L3SQN5_9HYPH</name>
<evidence type="ECO:0008006" key="4">
    <source>
        <dbReference type="Google" id="ProtNLM"/>
    </source>
</evidence>
<reference evidence="3" key="1">
    <citation type="submission" date="2016-11" db="EMBL/GenBank/DDBJ databases">
        <title>Mesorhizobium oceanicum sp. nov., isolated from deep seawater in South China Sea.</title>
        <authorList>
            <person name="Fu G.-Y."/>
        </authorList>
    </citation>
    <scope>NUCLEOTIDE SEQUENCE [LARGE SCALE GENOMIC DNA]</scope>
    <source>
        <strain evidence="3">B7</strain>
    </source>
</reference>
<dbReference type="OrthoDB" id="7868674at2"/>
<protein>
    <recommendedName>
        <fullName evidence="4">DUF1344 domain-containing protein</fullName>
    </recommendedName>
</protein>
<keyword evidence="1" id="KW-0732">Signal</keyword>
<organism evidence="2 3">
    <name type="scientific">Aquibium oceanicum</name>
    <dbReference type="NCBI Taxonomy" id="1670800"/>
    <lineage>
        <taxon>Bacteria</taxon>
        <taxon>Pseudomonadati</taxon>
        <taxon>Pseudomonadota</taxon>
        <taxon>Alphaproteobacteria</taxon>
        <taxon>Hyphomicrobiales</taxon>
        <taxon>Phyllobacteriaceae</taxon>
        <taxon>Aquibium</taxon>
    </lineage>
</organism>
<dbReference type="STRING" id="1670800.BSQ44_10300"/>
<feature type="signal peptide" evidence="1">
    <location>
        <begin position="1"/>
        <end position="22"/>
    </location>
</feature>
<dbReference type="RefSeq" id="WP_072603740.1">
    <property type="nucleotide sequence ID" value="NZ_CP018171.1"/>
</dbReference>
<evidence type="ECO:0000313" key="2">
    <source>
        <dbReference type="EMBL" id="APH71714.1"/>
    </source>
</evidence>
<evidence type="ECO:0000313" key="3">
    <source>
        <dbReference type="Proteomes" id="UP000182840"/>
    </source>
</evidence>
<accession>A0A1L3SQN5</accession>
<dbReference type="EMBL" id="CP018171">
    <property type="protein sequence ID" value="APH71714.1"/>
    <property type="molecule type" value="Genomic_DNA"/>
</dbReference>
<dbReference type="AlphaFoldDB" id="A0A1L3SQN5"/>
<dbReference type="Proteomes" id="UP000182840">
    <property type="component" value="Chromosome"/>
</dbReference>
<dbReference type="KEGG" id="meso:BSQ44_10300"/>
<sequence>MRALLIPTTVATLLAAAPFALAATQDTTGVVRNFDQKAETLTLNDGVIYHLAPGYENPALKSGERVRISWQMKDGMHSAQKVTILK</sequence>
<proteinExistence type="predicted"/>
<gene>
    <name evidence="2" type="ORF">BSQ44_10300</name>
</gene>
<evidence type="ECO:0000256" key="1">
    <source>
        <dbReference type="SAM" id="SignalP"/>
    </source>
</evidence>